<evidence type="ECO:0000256" key="1">
    <source>
        <dbReference type="SAM" id="MobiDB-lite"/>
    </source>
</evidence>
<dbReference type="Proteomes" id="UP000247409">
    <property type="component" value="Unassembled WGS sequence"/>
</dbReference>
<comment type="caution">
    <text evidence="2">The sequence shown here is derived from an EMBL/GenBank/DDBJ whole genome shotgun (WGS) entry which is preliminary data.</text>
</comment>
<feature type="region of interest" description="Disordered" evidence="1">
    <location>
        <begin position="1"/>
        <end position="20"/>
    </location>
</feature>
<name>A0A2V3IU50_9FLOR</name>
<sequence>MFDLWHDGSQQSTSEDMNGCFIPLWPSGEKTPLFNAW</sequence>
<organism evidence="2 3">
    <name type="scientific">Gracilariopsis chorda</name>
    <dbReference type="NCBI Taxonomy" id="448386"/>
    <lineage>
        <taxon>Eukaryota</taxon>
        <taxon>Rhodophyta</taxon>
        <taxon>Florideophyceae</taxon>
        <taxon>Rhodymeniophycidae</taxon>
        <taxon>Gracilariales</taxon>
        <taxon>Gracilariaceae</taxon>
        <taxon>Gracilariopsis</taxon>
    </lineage>
</organism>
<reference evidence="2 3" key="1">
    <citation type="journal article" date="2018" name="Mol. Biol. Evol.">
        <title>Analysis of the draft genome of the red seaweed Gracilariopsis chorda provides insights into genome size evolution in Rhodophyta.</title>
        <authorList>
            <person name="Lee J."/>
            <person name="Yang E.C."/>
            <person name="Graf L."/>
            <person name="Yang J.H."/>
            <person name="Qiu H."/>
            <person name="Zel Zion U."/>
            <person name="Chan C.X."/>
            <person name="Stephens T.G."/>
            <person name="Weber A.P.M."/>
            <person name="Boo G.H."/>
            <person name="Boo S.M."/>
            <person name="Kim K.M."/>
            <person name="Shin Y."/>
            <person name="Jung M."/>
            <person name="Lee S.J."/>
            <person name="Yim H.S."/>
            <person name="Lee J.H."/>
            <person name="Bhattacharya D."/>
            <person name="Yoon H.S."/>
        </authorList>
    </citation>
    <scope>NUCLEOTIDE SEQUENCE [LARGE SCALE GENOMIC DNA]</scope>
    <source>
        <strain evidence="2 3">SKKU-2015</strain>
        <tissue evidence="2">Whole body</tissue>
    </source>
</reference>
<accession>A0A2V3IU50</accession>
<evidence type="ECO:0000313" key="3">
    <source>
        <dbReference type="Proteomes" id="UP000247409"/>
    </source>
</evidence>
<protein>
    <submittedName>
        <fullName evidence="2">Uncharacterized protein</fullName>
    </submittedName>
</protein>
<gene>
    <name evidence="2" type="ORF">BWQ96_04638</name>
</gene>
<proteinExistence type="predicted"/>
<dbReference type="AlphaFoldDB" id="A0A2V3IU50"/>
<evidence type="ECO:0000313" key="2">
    <source>
        <dbReference type="EMBL" id="PXF45633.1"/>
    </source>
</evidence>
<keyword evidence="3" id="KW-1185">Reference proteome</keyword>
<dbReference type="EMBL" id="NBIV01000056">
    <property type="protein sequence ID" value="PXF45633.1"/>
    <property type="molecule type" value="Genomic_DNA"/>
</dbReference>